<gene>
    <name evidence="1" type="ORF">EVAR_52175_1</name>
</gene>
<sequence length="109" mass="11558">MIAVQNIPFCTESSVVTSQFCALHTSKTDSSLKSGRIGRATGTMARSVCERGWEGAITGSAPSHSGSGFSCRPSRAPLTFCLTPSPIGGVFPRTVFCKLVPLMDTRQTM</sequence>
<reference evidence="1 2" key="1">
    <citation type="journal article" date="2019" name="Commun. Biol.">
        <title>The bagworm genome reveals a unique fibroin gene that provides high tensile strength.</title>
        <authorList>
            <person name="Kono N."/>
            <person name="Nakamura H."/>
            <person name="Ohtoshi R."/>
            <person name="Tomita M."/>
            <person name="Numata K."/>
            <person name="Arakawa K."/>
        </authorList>
    </citation>
    <scope>NUCLEOTIDE SEQUENCE [LARGE SCALE GENOMIC DNA]</scope>
</reference>
<protein>
    <submittedName>
        <fullName evidence="1">Uncharacterized protein</fullName>
    </submittedName>
</protein>
<dbReference type="EMBL" id="BGZK01001153">
    <property type="protein sequence ID" value="GBP72697.1"/>
    <property type="molecule type" value="Genomic_DNA"/>
</dbReference>
<evidence type="ECO:0000313" key="2">
    <source>
        <dbReference type="Proteomes" id="UP000299102"/>
    </source>
</evidence>
<accession>A0A4C1YE26</accession>
<dbReference type="AlphaFoldDB" id="A0A4C1YE26"/>
<keyword evidence="2" id="KW-1185">Reference proteome</keyword>
<comment type="caution">
    <text evidence="1">The sequence shown here is derived from an EMBL/GenBank/DDBJ whole genome shotgun (WGS) entry which is preliminary data.</text>
</comment>
<proteinExistence type="predicted"/>
<name>A0A4C1YE26_EUMVA</name>
<organism evidence="1 2">
    <name type="scientific">Eumeta variegata</name>
    <name type="common">Bagworm moth</name>
    <name type="synonym">Eumeta japonica</name>
    <dbReference type="NCBI Taxonomy" id="151549"/>
    <lineage>
        <taxon>Eukaryota</taxon>
        <taxon>Metazoa</taxon>
        <taxon>Ecdysozoa</taxon>
        <taxon>Arthropoda</taxon>
        <taxon>Hexapoda</taxon>
        <taxon>Insecta</taxon>
        <taxon>Pterygota</taxon>
        <taxon>Neoptera</taxon>
        <taxon>Endopterygota</taxon>
        <taxon>Lepidoptera</taxon>
        <taxon>Glossata</taxon>
        <taxon>Ditrysia</taxon>
        <taxon>Tineoidea</taxon>
        <taxon>Psychidae</taxon>
        <taxon>Oiketicinae</taxon>
        <taxon>Eumeta</taxon>
    </lineage>
</organism>
<evidence type="ECO:0000313" key="1">
    <source>
        <dbReference type="EMBL" id="GBP72697.1"/>
    </source>
</evidence>
<dbReference type="Proteomes" id="UP000299102">
    <property type="component" value="Unassembled WGS sequence"/>
</dbReference>